<accession>A0A0C1TYJ4</accession>
<proteinExistence type="predicted"/>
<dbReference type="RefSeq" id="WP_039634657.1">
    <property type="nucleotide sequence ID" value="NZ_AYSO01000018.1"/>
</dbReference>
<evidence type="ECO:0000313" key="3">
    <source>
        <dbReference type="Proteomes" id="UP000031366"/>
    </source>
</evidence>
<feature type="transmembrane region" description="Helical" evidence="1">
    <location>
        <begin position="42"/>
        <end position="61"/>
    </location>
</feature>
<protein>
    <submittedName>
        <fullName evidence="2">Putative membrane protein</fullName>
    </submittedName>
</protein>
<dbReference type="STRING" id="29341.RSJ17_02180"/>
<evidence type="ECO:0000256" key="1">
    <source>
        <dbReference type="SAM" id="Phobius"/>
    </source>
</evidence>
<organism evidence="2 3">
    <name type="scientific">Clostridium argentinense CDC 2741</name>
    <dbReference type="NCBI Taxonomy" id="1418104"/>
    <lineage>
        <taxon>Bacteria</taxon>
        <taxon>Bacillati</taxon>
        <taxon>Bacillota</taxon>
        <taxon>Clostridia</taxon>
        <taxon>Eubacteriales</taxon>
        <taxon>Clostridiaceae</taxon>
        <taxon>Clostridium</taxon>
    </lineage>
</organism>
<keyword evidence="1" id="KW-1133">Transmembrane helix</keyword>
<reference evidence="2 3" key="1">
    <citation type="journal article" date="2015" name="Infect. Genet. Evol.">
        <title>Genomic sequences of six botulinum neurotoxin-producing strains representing three clostridial species illustrate the mobility and diversity of botulinum neurotoxin genes.</title>
        <authorList>
            <person name="Smith T.J."/>
            <person name="Hill K.K."/>
            <person name="Xie G."/>
            <person name="Foley B.T."/>
            <person name="Williamson C.H."/>
            <person name="Foster J.T."/>
            <person name="Johnson S.L."/>
            <person name="Chertkov O."/>
            <person name="Teshima H."/>
            <person name="Gibbons H.S."/>
            <person name="Johnsky L.A."/>
            <person name="Karavis M.A."/>
            <person name="Smith L.A."/>
        </authorList>
    </citation>
    <scope>NUCLEOTIDE SEQUENCE [LARGE SCALE GENOMIC DNA]</scope>
    <source>
        <strain evidence="2 3">CDC 2741</strain>
    </source>
</reference>
<feature type="transmembrane region" description="Helical" evidence="1">
    <location>
        <begin position="90"/>
        <end position="107"/>
    </location>
</feature>
<feature type="transmembrane region" description="Helical" evidence="1">
    <location>
        <begin position="12"/>
        <end position="30"/>
    </location>
</feature>
<evidence type="ECO:0000313" key="2">
    <source>
        <dbReference type="EMBL" id="KIE45769.1"/>
    </source>
</evidence>
<keyword evidence="1" id="KW-0472">Membrane</keyword>
<dbReference type="OrthoDB" id="9816462at2"/>
<gene>
    <name evidence="2" type="ORF">U732_2350</name>
</gene>
<name>A0A0C1TYJ4_9CLOT</name>
<keyword evidence="3" id="KW-1185">Reference proteome</keyword>
<dbReference type="Proteomes" id="UP000031366">
    <property type="component" value="Unassembled WGS sequence"/>
</dbReference>
<sequence>MDNEKALKCIKSAWRSAIALSLIKLISVIVLTKISNFGSSELILYALILIILDLGLAFGVYKKSRVCAVILFVCFTLSQLYMLSNGMSSIVGFIISVAFATCFFQGIRGTIHYHKNKKVEINEDSHKF</sequence>
<dbReference type="AlphaFoldDB" id="A0A0C1TYJ4"/>
<dbReference type="EMBL" id="AYSO01000018">
    <property type="protein sequence ID" value="KIE45769.1"/>
    <property type="molecule type" value="Genomic_DNA"/>
</dbReference>
<feature type="transmembrane region" description="Helical" evidence="1">
    <location>
        <begin position="66"/>
        <end position="84"/>
    </location>
</feature>
<keyword evidence="1" id="KW-0812">Transmembrane</keyword>
<comment type="caution">
    <text evidence="2">The sequence shown here is derived from an EMBL/GenBank/DDBJ whole genome shotgun (WGS) entry which is preliminary data.</text>
</comment>